<keyword evidence="3" id="KW-1185">Reference proteome</keyword>
<comment type="caution">
    <text evidence="2">The sequence shown here is derived from an EMBL/GenBank/DDBJ whole genome shotgun (WGS) entry which is preliminary data.</text>
</comment>
<sequence length="108" mass="12528">MNNLEQPKHFLLAKVCLLLLALWIFIVLLGNIITVWANNPLKENLATGVIEKRKYLEESTQDNKVFDWQHRYTWGKSSNVEPILPLTNVLVDKNTQKIKFICPTPIIK</sequence>
<organism evidence="2 3">
    <name type="scientific">'Elaeagnus angustifolia' witches'-broom phytoplasma</name>
    <dbReference type="NCBI Taxonomy" id="1538355"/>
    <lineage>
        <taxon>Bacteria</taxon>
        <taxon>Bacillati</taxon>
        <taxon>Mycoplasmatota</taxon>
        <taxon>Mollicutes</taxon>
        <taxon>Acholeplasmatales</taxon>
        <taxon>Acholeplasmataceae</taxon>
        <taxon>Candidatus Phytoplasma</taxon>
        <taxon>16SrI (Aster yellows group)</taxon>
    </lineage>
</organism>
<keyword evidence="1" id="KW-0472">Membrane</keyword>
<feature type="transmembrane region" description="Helical" evidence="1">
    <location>
        <begin position="12"/>
        <end position="37"/>
    </location>
</feature>
<dbReference type="EMBL" id="JAHFWK010000020">
    <property type="protein sequence ID" value="MBT1576876.1"/>
    <property type="molecule type" value="Genomic_DNA"/>
</dbReference>
<gene>
    <name evidence="2" type="ORF">KEC49_01695</name>
</gene>
<name>A0ABS5VAK5_9MOLU</name>
<keyword evidence="1" id="KW-1133">Transmembrane helix</keyword>
<keyword evidence="1" id="KW-0812">Transmembrane</keyword>
<protein>
    <submittedName>
        <fullName evidence="2">Uncharacterized protein</fullName>
    </submittedName>
</protein>
<dbReference type="Proteomes" id="UP000707147">
    <property type="component" value="Unassembled WGS sequence"/>
</dbReference>
<evidence type="ECO:0000313" key="3">
    <source>
        <dbReference type="Proteomes" id="UP000707147"/>
    </source>
</evidence>
<proteinExistence type="predicted"/>
<evidence type="ECO:0000313" key="2">
    <source>
        <dbReference type="EMBL" id="MBT1576876.1"/>
    </source>
</evidence>
<reference evidence="3" key="1">
    <citation type="journal article" date="2022" name="Forests">
        <title>Identification of Endophytic Microbiota of Phytoplasma-Infected Russian Olive Trees Elaeagnus angustifolia L. in the Northwest of Iran.</title>
        <authorList>
            <person name="Azizpour N."/>
            <person name="Nematollahi S."/>
            <person name="Khakvar R."/>
            <person name="Jamshidi M."/>
            <person name="Norouzi-Beirami M.H."/>
        </authorList>
    </citation>
    <scope>NUCLEOTIDE SEQUENCE [LARGE SCALE GENOMIC DNA]</scope>
    <source>
        <strain evidence="3">TBZ1</strain>
    </source>
</reference>
<accession>A0ABS5VAK5</accession>
<evidence type="ECO:0000256" key="1">
    <source>
        <dbReference type="SAM" id="Phobius"/>
    </source>
</evidence>